<feature type="domain" description="Methyl-accepting transducer" evidence="6">
    <location>
        <begin position="254"/>
        <end position="490"/>
    </location>
</feature>
<dbReference type="PROSITE" id="PS50111">
    <property type="entry name" value="CHEMOTAXIS_TRANSDUC_2"/>
    <property type="match status" value="1"/>
</dbReference>
<name>A0A5P9CNU2_9VIBR</name>
<dbReference type="Proteomes" id="UP000326936">
    <property type="component" value="Plasmid pTHAF100_a"/>
</dbReference>
<dbReference type="Pfam" id="PF00015">
    <property type="entry name" value="MCPsignal"/>
    <property type="match status" value="1"/>
</dbReference>
<dbReference type="PANTHER" id="PTHR32089:SF52">
    <property type="entry name" value="CHEMOTAXIS SIGNAL TRANSDUCTION SYSTEM METHYL ACCEPTING SENSORY TRANSDUCER WITH PAS SENSORY DOMAIN"/>
    <property type="match status" value="1"/>
</dbReference>
<keyword evidence="2 3" id="KW-0807">Transducer</keyword>
<evidence type="ECO:0000313" key="9">
    <source>
        <dbReference type="Proteomes" id="UP000326936"/>
    </source>
</evidence>
<feature type="compositionally biased region" description="Polar residues" evidence="4">
    <location>
        <begin position="1"/>
        <end position="14"/>
    </location>
</feature>
<dbReference type="PANTHER" id="PTHR32089">
    <property type="entry name" value="METHYL-ACCEPTING CHEMOTAXIS PROTEIN MCPB"/>
    <property type="match status" value="1"/>
</dbReference>
<dbReference type="SMART" id="SM00283">
    <property type="entry name" value="MA"/>
    <property type="match status" value="1"/>
</dbReference>
<dbReference type="CDD" id="cd00130">
    <property type="entry name" value="PAS"/>
    <property type="match status" value="1"/>
</dbReference>
<dbReference type="InterPro" id="IPR013655">
    <property type="entry name" value="PAS_fold_3"/>
</dbReference>
<comment type="subcellular location">
    <subcellularLocation>
        <location evidence="1">Membrane</location>
    </subcellularLocation>
</comment>
<feature type="region of interest" description="Disordered" evidence="4">
    <location>
        <begin position="1"/>
        <end position="20"/>
    </location>
</feature>
<dbReference type="InterPro" id="IPR035965">
    <property type="entry name" value="PAS-like_dom_sf"/>
</dbReference>
<dbReference type="Pfam" id="PF08447">
    <property type="entry name" value="PAS_3"/>
    <property type="match status" value="1"/>
</dbReference>
<dbReference type="NCBIfam" id="TIGR00229">
    <property type="entry name" value="sensory_box"/>
    <property type="match status" value="1"/>
</dbReference>
<dbReference type="AlphaFoldDB" id="A0A5P9CNU2"/>
<accession>A0A5P9CNU2</accession>
<dbReference type="Gene3D" id="1.10.287.950">
    <property type="entry name" value="Methyl-accepting chemotaxis protein"/>
    <property type="match status" value="1"/>
</dbReference>
<sequence length="528" mass="59225">MDNSKNKSMAATQHSQEHETLLETNEQLVSTTDLSGVITYSNEAFCRIAEFSQDELLGQHHNIVRHDSMPKSAFADMWAHLKNGQAWRGIVKNRTKSGGFYWVDAYVTPIYDNGKMVGYQSVRVKPKREWVNVAEKAYKKLLKAEKSGRRLSFPRFDALRYVIVFVALIAPLLAKTFAVEGVLSWIMNLLPLAGFMAFKQELVDTPRQLQHLRTVYDSISRLIYSGQGQFSVADFHIKLLSARIRTVLGRMTDSAKPLLSLSDSLSATTNEVSQALEQQTRDIRQVRVASEEVELTANEVSTSTHEAHELIDDTLNTCLLAKETIDKTHANLEQLSLQAEQATQATFQLSEQAQNVSQMMEEIGGIAEQTNLLALNAAIEAARAGEQGRGFAVVSDEVRALSGRTANATVQIKDSIGTMLETIEKWQKDIIENREQTNACGEVAQESAKRLSDVEAMMHSMDNLMKVVEDASMKQRRLSEDVNLHIQSIASAAEKNLLATQSVNQHSHELRNQVNEFYHLAQRFEEKQ</sequence>
<feature type="domain" description="PAS" evidence="7">
    <location>
        <begin position="14"/>
        <end position="59"/>
    </location>
</feature>
<dbReference type="KEGG" id="vaq:FIV01_15865"/>
<dbReference type="GO" id="GO:0016020">
    <property type="term" value="C:membrane"/>
    <property type="evidence" value="ECO:0007669"/>
    <property type="project" value="UniProtKB-SubCell"/>
</dbReference>
<evidence type="ECO:0000259" key="6">
    <source>
        <dbReference type="PROSITE" id="PS50111"/>
    </source>
</evidence>
<evidence type="ECO:0000259" key="7">
    <source>
        <dbReference type="PROSITE" id="PS50112"/>
    </source>
</evidence>
<evidence type="ECO:0000313" key="8">
    <source>
        <dbReference type="EMBL" id="QFT27866.1"/>
    </source>
</evidence>
<dbReference type="EMBL" id="CP045351">
    <property type="protein sequence ID" value="QFT27866.1"/>
    <property type="molecule type" value="Genomic_DNA"/>
</dbReference>
<keyword evidence="8" id="KW-0614">Plasmid</keyword>
<keyword evidence="5" id="KW-1133">Transmembrane helix</keyword>
<keyword evidence="5" id="KW-0472">Membrane</keyword>
<evidence type="ECO:0000256" key="5">
    <source>
        <dbReference type="SAM" id="Phobius"/>
    </source>
</evidence>
<evidence type="ECO:0000256" key="2">
    <source>
        <dbReference type="ARBA" id="ARBA00023224"/>
    </source>
</evidence>
<dbReference type="SUPFAM" id="SSF58104">
    <property type="entry name" value="Methyl-accepting chemotaxis protein (MCP) signaling domain"/>
    <property type="match status" value="1"/>
</dbReference>
<dbReference type="GO" id="GO:0006935">
    <property type="term" value="P:chemotaxis"/>
    <property type="evidence" value="ECO:0007669"/>
    <property type="project" value="UniProtKB-ARBA"/>
</dbReference>
<feature type="transmembrane region" description="Helical" evidence="5">
    <location>
        <begin position="158"/>
        <end position="176"/>
    </location>
</feature>
<dbReference type="SMART" id="SM00091">
    <property type="entry name" value="PAS"/>
    <property type="match status" value="1"/>
</dbReference>
<dbReference type="Gene3D" id="3.30.450.20">
    <property type="entry name" value="PAS domain"/>
    <property type="match status" value="1"/>
</dbReference>
<evidence type="ECO:0000256" key="1">
    <source>
        <dbReference type="ARBA" id="ARBA00004370"/>
    </source>
</evidence>
<organism evidence="8 9">
    <name type="scientific">Vibrio aquimaris</name>
    <dbReference type="NCBI Taxonomy" id="2587862"/>
    <lineage>
        <taxon>Bacteria</taxon>
        <taxon>Pseudomonadati</taxon>
        <taxon>Pseudomonadota</taxon>
        <taxon>Gammaproteobacteria</taxon>
        <taxon>Vibrionales</taxon>
        <taxon>Vibrionaceae</taxon>
        <taxon>Vibrio</taxon>
    </lineage>
</organism>
<dbReference type="InterPro" id="IPR004089">
    <property type="entry name" value="MCPsignal_dom"/>
</dbReference>
<evidence type="ECO:0000256" key="4">
    <source>
        <dbReference type="SAM" id="MobiDB-lite"/>
    </source>
</evidence>
<proteinExistence type="predicted"/>
<evidence type="ECO:0000256" key="3">
    <source>
        <dbReference type="PROSITE-ProRule" id="PRU00284"/>
    </source>
</evidence>
<dbReference type="GO" id="GO:0007165">
    <property type="term" value="P:signal transduction"/>
    <property type="evidence" value="ECO:0007669"/>
    <property type="project" value="UniProtKB-KW"/>
</dbReference>
<dbReference type="PROSITE" id="PS50112">
    <property type="entry name" value="PAS"/>
    <property type="match status" value="1"/>
</dbReference>
<keyword evidence="8" id="KW-0675">Receptor</keyword>
<gene>
    <name evidence="8" type="primary">aer3</name>
    <name evidence="8" type="ORF">FIV01_15865</name>
</gene>
<keyword evidence="5" id="KW-0812">Transmembrane</keyword>
<reference evidence="8 9" key="1">
    <citation type="submission" date="2019-10" db="EMBL/GenBank/DDBJ databases">
        <title>Complete genome sequence of Vibrio sp. strain THAF100, isolated from non-filtered water from the water column of tank 6 of a marine aquarium containing stony-coral fragments. Water maintained at 26 degree C.</title>
        <authorList>
            <person name="Ruckert C."/>
            <person name="Franco A."/>
            <person name="Kalinowski J."/>
            <person name="Glaeser S."/>
        </authorList>
    </citation>
    <scope>NUCLEOTIDE SEQUENCE [LARGE SCALE GENOMIC DNA]</scope>
    <source>
        <strain evidence="8 9">THAF100</strain>
        <plasmid evidence="9">pthaf100_a</plasmid>
    </source>
</reference>
<protein>
    <submittedName>
        <fullName evidence="8">Aerotaxis receptor</fullName>
    </submittedName>
</protein>
<keyword evidence="9" id="KW-1185">Reference proteome</keyword>
<dbReference type="SUPFAM" id="SSF55785">
    <property type="entry name" value="PYP-like sensor domain (PAS domain)"/>
    <property type="match status" value="1"/>
</dbReference>
<geneLocation type="plasmid" evidence="9">
    <name>pthaf100_a</name>
</geneLocation>
<dbReference type="InterPro" id="IPR000014">
    <property type="entry name" value="PAS"/>
</dbReference>